<dbReference type="EMBL" id="LKEJ01000149">
    <property type="protein sequence ID" value="KTB59411.1"/>
    <property type="molecule type" value="Genomic_DNA"/>
</dbReference>
<sequence length="104" mass="11481">MNRLCCVLLAMFPVAAFAYPIEVEKQYQAVKIDYVTHDVYHDTGSITVSNYGDVDAKCAVVFINGPEAPRTRRVQVGAGKSVDVSSSFKRSIIKLRIKLTCQPA</sequence>
<name>A0A0W0HFH1_PSEVI</name>
<evidence type="ECO:0000256" key="1">
    <source>
        <dbReference type="SAM" id="SignalP"/>
    </source>
</evidence>
<keyword evidence="2" id="KW-0418">Kinase</keyword>
<keyword evidence="1" id="KW-0732">Signal</keyword>
<feature type="signal peptide" evidence="1">
    <location>
        <begin position="1"/>
        <end position="18"/>
    </location>
</feature>
<dbReference type="GO" id="GO:0016301">
    <property type="term" value="F:kinase activity"/>
    <property type="evidence" value="ECO:0007669"/>
    <property type="project" value="UniProtKB-KW"/>
</dbReference>
<protein>
    <submittedName>
        <fullName evidence="2">3-phosphoglycerate kinase</fullName>
    </submittedName>
</protein>
<feature type="chain" id="PRO_5006903265" evidence="1">
    <location>
        <begin position="19"/>
        <end position="104"/>
    </location>
</feature>
<keyword evidence="2" id="KW-0808">Transferase</keyword>
<proteinExistence type="predicted"/>
<comment type="caution">
    <text evidence="2">The sequence shown here is derived from an EMBL/GenBank/DDBJ whole genome shotgun (WGS) entry which is preliminary data.</text>
</comment>
<keyword evidence="3" id="KW-1185">Reference proteome</keyword>
<gene>
    <name evidence="2" type="ORF">AO067_16745</name>
</gene>
<evidence type="ECO:0000313" key="2">
    <source>
        <dbReference type="EMBL" id="KTB59411.1"/>
    </source>
</evidence>
<reference evidence="2 3" key="1">
    <citation type="submission" date="2015-09" db="EMBL/GenBank/DDBJ databases">
        <title>Genome sequence of ICMP 13104.</title>
        <authorList>
            <person name="Visnovsky S."/>
            <person name="Lu A."/>
            <person name="Panda P."/>
            <person name="Pitman A."/>
        </authorList>
    </citation>
    <scope>NUCLEOTIDE SEQUENCE [LARGE SCALE GENOMIC DNA]</scope>
    <source>
        <strain evidence="2 3">ICMP 13104</strain>
    </source>
</reference>
<dbReference type="AlphaFoldDB" id="A0A0W0HFH1"/>
<accession>A0A0W0HFH1</accession>
<evidence type="ECO:0000313" key="3">
    <source>
        <dbReference type="Proteomes" id="UP000053048"/>
    </source>
</evidence>
<organism evidence="2 3">
    <name type="scientific">Pseudomonas viridiflava ICMP 13104</name>
    <dbReference type="NCBI Taxonomy" id="1198305"/>
    <lineage>
        <taxon>Bacteria</taxon>
        <taxon>Pseudomonadati</taxon>
        <taxon>Pseudomonadota</taxon>
        <taxon>Gammaproteobacteria</taxon>
        <taxon>Pseudomonadales</taxon>
        <taxon>Pseudomonadaceae</taxon>
        <taxon>Pseudomonas</taxon>
    </lineage>
</organism>
<dbReference type="Proteomes" id="UP000053048">
    <property type="component" value="Unassembled WGS sequence"/>
</dbReference>